<protein>
    <recommendedName>
        <fullName evidence="4">Rod shape-determining protein MreD</fullName>
    </recommendedName>
</protein>
<reference evidence="2 3" key="1">
    <citation type="submission" date="2014-07" db="EMBL/GenBank/DDBJ databases">
        <title>Draft Genome Sequence of Gephyronic Acid Producer, Cystobacter violaceus Strain Cb vi76.</title>
        <authorList>
            <person name="Stevens D.C."/>
            <person name="Young J."/>
            <person name="Carmichael R."/>
            <person name="Tan J."/>
            <person name="Taylor R.E."/>
        </authorList>
    </citation>
    <scope>NUCLEOTIDE SEQUENCE [LARGE SCALE GENOMIC DNA]</scope>
    <source>
        <strain evidence="2 3">Cb vi76</strain>
    </source>
</reference>
<dbReference type="EMBL" id="JPMI01000220">
    <property type="protein sequence ID" value="KFA90197.1"/>
    <property type="molecule type" value="Genomic_DNA"/>
</dbReference>
<organism evidence="2 3">
    <name type="scientific">Archangium violaceum Cb vi76</name>
    <dbReference type="NCBI Taxonomy" id="1406225"/>
    <lineage>
        <taxon>Bacteria</taxon>
        <taxon>Pseudomonadati</taxon>
        <taxon>Myxococcota</taxon>
        <taxon>Myxococcia</taxon>
        <taxon>Myxococcales</taxon>
        <taxon>Cystobacterineae</taxon>
        <taxon>Archangiaceae</taxon>
        <taxon>Archangium</taxon>
    </lineage>
</organism>
<feature type="transmembrane region" description="Helical" evidence="1">
    <location>
        <begin position="97"/>
        <end position="118"/>
    </location>
</feature>
<keyword evidence="1" id="KW-0472">Membrane</keyword>
<keyword evidence="1" id="KW-1133">Transmembrane helix</keyword>
<dbReference type="Proteomes" id="UP000028547">
    <property type="component" value="Unassembled WGS sequence"/>
</dbReference>
<evidence type="ECO:0000313" key="3">
    <source>
        <dbReference type="Proteomes" id="UP000028547"/>
    </source>
</evidence>
<feature type="transmembrane region" description="Helical" evidence="1">
    <location>
        <begin position="130"/>
        <end position="152"/>
    </location>
</feature>
<keyword evidence="1" id="KW-0812">Transmembrane</keyword>
<feature type="transmembrane region" description="Helical" evidence="1">
    <location>
        <begin position="70"/>
        <end position="90"/>
    </location>
</feature>
<gene>
    <name evidence="2" type="ORF">Q664_29955</name>
</gene>
<evidence type="ECO:0008006" key="4">
    <source>
        <dbReference type="Google" id="ProtNLM"/>
    </source>
</evidence>
<name>A0A084SP12_9BACT</name>
<dbReference type="AlphaFoldDB" id="A0A084SP12"/>
<evidence type="ECO:0000256" key="1">
    <source>
        <dbReference type="SAM" id="Phobius"/>
    </source>
</evidence>
<comment type="caution">
    <text evidence="2">The sequence shown here is derived from an EMBL/GenBank/DDBJ whole genome shotgun (WGS) entry which is preliminary data.</text>
</comment>
<proteinExistence type="predicted"/>
<dbReference type="RefSeq" id="WP_043403099.1">
    <property type="nucleotide sequence ID" value="NZ_JPMI01000220.1"/>
</dbReference>
<sequence length="169" mass="17905">MKFLVTLGLALLLLTLESVVVQQLGLAISRIDVTVVLVAFLAVRATTLEGAISSFSVGYLLDLMSGQPTGLFTFLAVLTFLVGKLVVSLVEVRGRAAFVLFAMGADVGHGLLASFFTWMTTKEGGVASSLLPGLPLQVTLTGVVAVFLYPLLRRFEASQDRTSSAGLLR</sequence>
<accession>A0A084SP12</accession>
<evidence type="ECO:0000313" key="2">
    <source>
        <dbReference type="EMBL" id="KFA90197.1"/>
    </source>
</evidence>